<keyword evidence="3" id="KW-1185">Reference proteome</keyword>
<reference evidence="2" key="1">
    <citation type="submission" date="2020-05" db="EMBL/GenBank/DDBJ databases">
        <title>Mycena genomes resolve the evolution of fungal bioluminescence.</title>
        <authorList>
            <person name="Tsai I.J."/>
        </authorList>
    </citation>
    <scope>NUCLEOTIDE SEQUENCE</scope>
    <source>
        <strain evidence="2">CCC161011</strain>
    </source>
</reference>
<accession>A0A8H6Z014</accession>
<dbReference type="OrthoDB" id="2919261at2759"/>
<comment type="caution">
    <text evidence="2">The sequence shown here is derived from an EMBL/GenBank/DDBJ whole genome shotgun (WGS) entry which is preliminary data.</text>
</comment>
<dbReference type="AlphaFoldDB" id="A0A8H6Z014"/>
<dbReference type="Proteomes" id="UP000620124">
    <property type="component" value="Unassembled WGS sequence"/>
</dbReference>
<sequence>MRSFAVIISLVTMAFAVPAAIVPKASTVGLAVFCTDINFQGSCVEVVEPPFTDTPEAGCANMGAPFVKSISSARGVTDGYTCFLYPELNCKGTRLVVSGQIPDFRAPSVNFNDKALSWSCGSAL</sequence>
<keyword evidence="1" id="KW-0732">Signal</keyword>
<protein>
    <submittedName>
        <fullName evidence="2">Uncharacterized protein</fullName>
    </submittedName>
</protein>
<proteinExistence type="predicted"/>
<feature type="signal peptide" evidence="1">
    <location>
        <begin position="1"/>
        <end position="16"/>
    </location>
</feature>
<evidence type="ECO:0000256" key="1">
    <source>
        <dbReference type="SAM" id="SignalP"/>
    </source>
</evidence>
<evidence type="ECO:0000313" key="2">
    <source>
        <dbReference type="EMBL" id="KAF7368342.1"/>
    </source>
</evidence>
<feature type="chain" id="PRO_5034558999" evidence="1">
    <location>
        <begin position="17"/>
        <end position="124"/>
    </location>
</feature>
<dbReference type="EMBL" id="JACAZI010000002">
    <property type="protein sequence ID" value="KAF7368342.1"/>
    <property type="molecule type" value="Genomic_DNA"/>
</dbReference>
<dbReference type="Gene3D" id="2.60.20.10">
    <property type="entry name" value="Crystallins"/>
    <property type="match status" value="1"/>
</dbReference>
<gene>
    <name evidence="2" type="ORF">MVEN_00155700</name>
</gene>
<organism evidence="2 3">
    <name type="scientific">Mycena venus</name>
    <dbReference type="NCBI Taxonomy" id="2733690"/>
    <lineage>
        <taxon>Eukaryota</taxon>
        <taxon>Fungi</taxon>
        <taxon>Dikarya</taxon>
        <taxon>Basidiomycota</taxon>
        <taxon>Agaricomycotina</taxon>
        <taxon>Agaricomycetes</taxon>
        <taxon>Agaricomycetidae</taxon>
        <taxon>Agaricales</taxon>
        <taxon>Marasmiineae</taxon>
        <taxon>Mycenaceae</taxon>
        <taxon>Mycena</taxon>
    </lineage>
</organism>
<evidence type="ECO:0000313" key="3">
    <source>
        <dbReference type="Proteomes" id="UP000620124"/>
    </source>
</evidence>
<name>A0A8H6Z014_9AGAR</name>